<dbReference type="Proteomes" id="UP000269115">
    <property type="component" value="Unassembled WGS sequence"/>
</dbReference>
<evidence type="ECO:0000313" key="1">
    <source>
        <dbReference type="EMBL" id="ROQ49214.1"/>
    </source>
</evidence>
<sequence length="111" mass="12444">MAPDLEQRCPDSVRTIFISHSETADVRQFIGQYIDSRCLRSSPAVRNMVLAVLADYPGEAPVRLYELNAWLDHTLSRRPFYRPSAHLLQLVVSNQHIPAPSDRVGGASTVQ</sequence>
<gene>
    <name evidence="1" type="ORF">EDF85_3529</name>
</gene>
<proteinExistence type="predicted"/>
<organism evidence="1 2">
    <name type="scientific">Pseudomonas putida</name>
    <name type="common">Arthrobacter siderocapsulatus</name>
    <dbReference type="NCBI Taxonomy" id="303"/>
    <lineage>
        <taxon>Bacteria</taxon>
        <taxon>Pseudomonadati</taxon>
        <taxon>Pseudomonadota</taxon>
        <taxon>Gammaproteobacteria</taxon>
        <taxon>Pseudomonadales</taxon>
        <taxon>Pseudomonadaceae</taxon>
        <taxon>Pseudomonas</taxon>
    </lineage>
</organism>
<reference evidence="1 2" key="1">
    <citation type="submission" date="2018-11" db="EMBL/GenBank/DDBJ databases">
        <title>Genomic analyses of the natural microbiome of Caenorhabditis elegans.</title>
        <authorList>
            <person name="Samuel B."/>
        </authorList>
    </citation>
    <scope>NUCLEOTIDE SEQUENCE [LARGE SCALE GENOMIC DNA]</scope>
    <source>
        <strain evidence="1 2">BIGb0473</strain>
    </source>
</reference>
<comment type="caution">
    <text evidence="1">The sequence shown here is derived from an EMBL/GenBank/DDBJ whole genome shotgun (WGS) entry which is preliminary data.</text>
</comment>
<name>A0A9X8HK38_PSEPU</name>
<evidence type="ECO:0000313" key="2">
    <source>
        <dbReference type="Proteomes" id="UP000269115"/>
    </source>
</evidence>
<dbReference type="AlphaFoldDB" id="A0A9X8HK38"/>
<protein>
    <submittedName>
        <fullName evidence="1">Uncharacterized protein</fullName>
    </submittedName>
</protein>
<dbReference type="RefSeq" id="WP_078481079.1">
    <property type="nucleotide sequence ID" value="NZ_RJUR01000014.1"/>
</dbReference>
<accession>A0A9X8HK38</accession>
<dbReference type="EMBL" id="RJUR01000014">
    <property type="protein sequence ID" value="ROQ49214.1"/>
    <property type="molecule type" value="Genomic_DNA"/>
</dbReference>